<keyword evidence="4" id="KW-0378">Hydrolase</keyword>
<dbReference type="InterPro" id="IPR043472">
    <property type="entry name" value="Macro_dom-like"/>
</dbReference>
<dbReference type="InterPro" id="IPR011356">
    <property type="entry name" value="Leucine_aapep/pepB"/>
</dbReference>
<comment type="similarity">
    <text evidence="1">Belongs to the peptidase M17 family.</text>
</comment>
<evidence type="ECO:0000256" key="5">
    <source>
        <dbReference type="ARBA" id="ARBA00023211"/>
    </source>
</evidence>
<dbReference type="OrthoDB" id="9809354at2"/>
<dbReference type="SUPFAM" id="SSF53187">
    <property type="entry name" value="Zn-dependent exopeptidases"/>
    <property type="match status" value="1"/>
</dbReference>
<evidence type="ECO:0000256" key="4">
    <source>
        <dbReference type="ARBA" id="ARBA00022801"/>
    </source>
</evidence>
<protein>
    <submittedName>
        <fullName evidence="7">Leucyl aminopeptidase family protein</fullName>
    </submittedName>
</protein>
<keyword evidence="5" id="KW-0464">Manganese</keyword>
<dbReference type="GO" id="GO:0005737">
    <property type="term" value="C:cytoplasm"/>
    <property type="evidence" value="ECO:0007669"/>
    <property type="project" value="InterPro"/>
</dbReference>
<dbReference type="PRINTS" id="PR00481">
    <property type="entry name" value="LAMNOPPTDASE"/>
</dbReference>
<dbReference type="AlphaFoldDB" id="A0A845BF69"/>
<dbReference type="EMBL" id="SNVJ01000008">
    <property type="protein sequence ID" value="MXP63977.1"/>
    <property type="molecule type" value="Genomic_DNA"/>
</dbReference>
<proteinExistence type="inferred from homology"/>
<sequence length="453" mass="47635">MLPLEQQPDAASLPLFTTGRADLAAFLAARPPAQRAFLEAGGFTAAAGELRLLPGGSGLSGAVLGLGEGAPSLWHYGALAMTLPEGTLWHLHEPAPEAQAALGWCLGAYRFTRYRAATRRPARLRLQSGQPEAIAAAEATWRVRDLINTPAADLGPADLAAEVAALAARHDAQVTRIAGEELASRFPAVAAVGQGSHRPPEVAILQWGSAEHPLVALCGKGVVFDTGGLDLKGPEGMRRMKKDMGGAAILLGLAEMIMRAGLPVRLMLSLGCVENAVSDRALRPGDVIRTRSGRTVEIGNTDAEGRLVLADLLCHAAEQKPALVVDCATLTGAARVALGPDLPALFTTDEGLASTLLAAGRSAEDPLWQLPIHAGYDSWLDSSVATLNNVAPKPMAGAVVAALFLKRFVPDNVRWAHLDLYAWNDTSRPGRPEGGEAQAMRALFAAFRKFPLA</sequence>
<evidence type="ECO:0000256" key="2">
    <source>
        <dbReference type="ARBA" id="ARBA00022438"/>
    </source>
</evidence>
<dbReference type="InterPro" id="IPR048816">
    <property type="entry name" value="Peptidase_M17_N_1"/>
</dbReference>
<keyword evidence="8" id="KW-1185">Reference proteome</keyword>
<gene>
    <name evidence="7" type="ORF">E0493_11540</name>
</gene>
<dbReference type="GO" id="GO:0006508">
    <property type="term" value="P:proteolysis"/>
    <property type="evidence" value="ECO:0007669"/>
    <property type="project" value="UniProtKB-KW"/>
</dbReference>
<evidence type="ECO:0000313" key="7">
    <source>
        <dbReference type="EMBL" id="MXP63977.1"/>
    </source>
</evidence>
<comment type="caution">
    <text evidence="7">The sequence shown here is derived from an EMBL/GenBank/DDBJ whole genome shotgun (WGS) entry which is preliminary data.</text>
</comment>
<keyword evidence="3" id="KW-0645">Protease</keyword>
<accession>A0A845BF69</accession>
<dbReference type="PANTHER" id="PTHR11963">
    <property type="entry name" value="LEUCINE AMINOPEPTIDASE-RELATED"/>
    <property type="match status" value="1"/>
</dbReference>
<dbReference type="Proteomes" id="UP000460715">
    <property type="component" value="Unassembled WGS sequence"/>
</dbReference>
<feature type="domain" description="Cytosol aminopeptidase" evidence="6">
    <location>
        <begin position="300"/>
        <end position="307"/>
    </location>
</feature>
<name>A0A845BF69_9PROT</name>
<keyword evidence="2 7" id="KW-0031">Aminopeptidase</keyword>
<dbReference type="GO" id="GO:0030145">
    <property type="term" value="F:manganese ion binding"/>
    <property type="evidence" value="ECO:0007669"/>
    <property type="project" value="InterPro"/>
</dbReference>
<dbReference type="Gene3D" id="3.40.220.10">
    <property type="entry name" value="Leucine Aminopeptidase, subunit E, domain 1"/>
    <property type="match status" value="1"/>
</dbReference>
<evidence type="ECO:0000259" key="6">
    <source>
        <dbReference type="PROSITE" id="PS00631"/>
    </source>
</evidence>
<dbReference type="SUPFAM" id="SSF52949">
    <property type="entry name" value="Macro domain-like"/>
    <property type="match status" value="1"/>
</dbReference>
<dbReference type="RefSeq" id="WP_160937095.1">
    <property type="nucleotide sequence ID" value="NZ_SNVJ01000008.1"/>
</dbReference>
<dbReference type="PROSITE" id="PS00631">
    <property type="entry name" value="CYTOSOL_AP"/>
    <property type="match status" value="1"/>
</dbReference>
<dbReference type="Pfam" id="PF00883">
    <property type="entry name" value="Peptidase_M17"/>
    <property type="match status" value="1"/>
</dbReference>
<dbReference type="InterPro" id="IPR000819">
    <property type="entry name" value="Peptidase_M17_C"/>
</dbReference>
<dbReference type="Pfam" id="PF21337">
    <property type="entry name" value="Peptidase_M17_N_1"/>
    <property type="match status" value="1"/>
</dbReference>
<dbReference type="CDD" id="cd00433">
    <property type="entry name" value="Peptidase_M17"/>
    <property type="match status" value="1"/>
</dbReference>
<evidence type="ECO:0000256" key="3">
    <source>
        <dbReference type="ARBA" id="ARBA00022670"/>
    </source>
</evidence>
<dbReference type="GO" id="GO:0070006">
    <property type="term" value="F:metalloaminopeptidase activity"/>
    <property type="evidence" value="ECO:0007669"/>
    <property type="project" value="InterPro"/>
</dbReference>
<evidence type="ECO:0000313" key="8">
    <source>
        <dbReference type="Proteomes" id="UP000460715"/>
    </source>
</evidence>
<organism evidence="7 8">
    <name type="scientific">Teichococcus coralli</name>
    <dbReference type="NCBI Taxonomy" id="2545983"/>
    <lineage>
        <taxon>Bacteria</taxon>
        <taxon>Pseudomonadati</taxon>
        <taxon>Pseudomonadota</taxon>
        <taxon>Alphaproteobacteria</taxon>
        <taxon>Acetobacterales</taxon>
        <taxon>Roseomonadaceae</taxon>
        <taxon>Roseomonas</taxon>
    </lineage>
</organism>
<evidence type="ECO:0000256" key="1">
    <source>
        <dbReference type="ARBA" id="ARBA00009528"/>
    </source>
</evidence>
<dbReference type="Gene3D" id="3.40.630.10">
    <property type="entry name" value="Zn peptidases"/>
    <property type="match status" value="1"/>
</dbReference>
<dbReference type="PANTHER" id="PTHR11963:SF20">
    <property type="entry name" value="PEPTIDASE B"/>
    <property type="match status" value="1"/>
</dbReference>
<reference evidence="7 8" key="1">
    <citation type="submission" date="2019-03" db="EMBL/GenBank/DDBJ databases">
        <title>Roseomonas sp. a novel Roseomonas species isolated from Sea whip Gorgonian.</title>
        <authorList>
            <person name="Li F."/>
            <person name="Pan X."/>
            <person name="Huang S."/>
            <person name="Li Z."/>
            <person name="Meng B."/>
        </authorList>
    </citation>
    <scope>NUCLEOTIDE SEQUENCE [LARGE SCALE GENOMIC DNA]</scope>
    <source>
        <strain evidence="7 8">M0104</strain>
    </source>
</reference>